<dbReference type="SUPFAM" id="SSF48452">
    <property type="entry name" value="TPR-like"/>
    <property type="match status" value="1"/>
</dbReference>
<dbReference type="PATRIC" id="fig|1318628.3.peg.185"/>
<dbReference type="STRING" id="1318628.MARLIPOL_00923"/>
<dbReference type="OrthoDB" id="9812424at2"/>
<dbReference type="Proteomes" id="UP000016540">
    <property type="component" value="Unassembled WGS sequence"/>
</dbReference>
<sequence length="209" mass="23450">MRTFSLLLILLLATPVWAGSLESDLARIQQRWAEIQYQVPGDDKADAFEALAKEAEGFMADYPDRAEPRIWRAIVLSTWAGEKGGLGALRLVKDARSQLEEALEIDDSALEGSAYTSLGSLYYQVPGWPLAFGDDDKARRYLQKALSLNPDGIDPNFFFGDYLLEQGEKARARQYLERALAAPARVGRELADQGRREEIRERLARLSKS</sequence>
<dbReference type="Gene3D" id="1.25.40.10">
    <property type="entry name" value="Tetratricopeptide repeat domain"/>
    <property type="match status" value="1"/>
</dbReference>
<evidence type="ECO:0000313" key="2">
    <source>
        <dbReference type="EMBL" id="EON94070.1"/>
    </source>
</evidence>
<dbReference type="Pfam" id="PF14559">
    <property type="entry name" value="TPR_19"/>
    <property type="match status" value="1"/>
</dbReference>
<keyword evidence="3" id="KW-1185">Reference proteome</keyword>
<reference evidence="2 3" key="1">
    <citation type="journal article" date="2013" name="Genome Announc.">
        <title>Draft Genome Sequence of the Moderately Halophilic Bacterium Marinobacter lipolyticus Strain SM19.</title>
        <authorList>
            <person name="Papke R.T."/>
            <person name="de la Haba R.R."/>
            <person name="Infante-Dominguez C."/>
            <person name="Perez D."/>
            <person name="Sanchez-Porro C."/>
            <person name="Lapierre P."/>
            <person name="Ventosa A."/>
        </authorList>
    </citation>
    <scope>NUCLEOTIDE SEQUENCE [LARGE SCALE GENOMIC DNA]</scope>
    <source>
        <strain evidence="2 3">SM19</strain>
    </source>
</reference>
<dbReference type="InterPro" id="IPR011990">
    <property type="entry name" value="TPR-like_helical_dom_sf"/>
</dbReference>
<dbReference type="RefSeq" id="WP_012136170.1">
    <property type="nucleotide sequence ID" value="NZ_KE007306.1"/>
</dbReference>
<dbReference type="AlphaFoldDB" id="R8B641"/>
<dbReference type="EMBL" id="ASAD01000002">
    <property type="protein sequence ID" value="EON94070.1"/>
    <property type="molecule type" value="Genomic_DNA"/>
</dbReference>
<feature type="chain" id="PRO_5005710589" evidence="1">
    <location>
        <begin position="19"/>
        <end position="209"/>
    </location>
</feature>
<comment type="caution">
    <text evidence="2">The sequence shown here is derived from an EMBL/GenBank/DDBJ whole genome shotgun (WGS) entry which is preliminary data.</text>
</comment>
<dbReference type="HOGENOM" id="CLU_094914_0_0_6"/>
<accession>R8B641</accession>
<proteinExistence type="predicted"/>
<dbReference type="eggNOG" id="COG3063">
    <property type="taxonomic scope" value="Bacteria"/>
</dbReference>
<organism evidence="2 3">
    <name type="scientific">Marinobacter lipolyticus SM19</name>
    <dbReference type="NCBI Taxonomy" id="1318628"/>
    <lineage>
        <taxon>Bacteria</taxon>
        <taxon>Pseudomonadati</taxon>
        <taxon>Pseudomonadota</taxon>
        <taxon>Gammaproteobacteria</taxon>
        <taxon>Pseudomonadales</taxon>
        <taxon>Marinobacteraceae</taxon>
        <taxon>Marinobacter</taxon>
    </lineage>
</organism>
<name>R8B641_9GAMM</name>
<keyword evidence="1" id="KW-0732">Signal</keyword>
<protein>
    <submittedName>
        <fullName evidence="2">Uncharacterized protein</fullName>
    </submittedName>
</protein>
<gene>
    <name evidence="2" type="ORF">MARLIPOL_00923</name>
</gene>
<feature type="signal peptide" evidence="1">
    <location>
        <begin position="1"/>
        <end position="18"/>
    </location>
</feature>
<evidence type="ECO:0000256" key="1">
    <source>
        <dbReference type="SAM" id="SignalP"/>
    </source>
</evidence>
<evidence type="ECO:0000313" key="3">
    <source>
        <dbReference type="Proteomes" id="UP000016540"/>
    </source>
</evidence>